<sequence>MGIKNTIDVRNRYKIAYKNYMSILWNIWRGRSKIKVIFNSGNSNYLNTNLAINYASLIANKHVHVYDLLSDSDGIQFTYNGKTITLEVEVGDIGAVFGREEYSFLKAENETVIDIGANIGDSPIYFALNNAKKVIALEPYPYSYNIALKNIKKNDIEDNIILLNAGYGQDGTIKVNPDYNNTTGSDLKSFDQGINVKKLSLKTILKDYNIDNAVLKMDCEGCEYNLLKEDNNTLKKFKRIQIEYHYGYKRLKEKLEDTGFTVTYSKSVNYHNKDAKGQNMDIGYIYAKLGV</sequence>
<reference evidence="2 3" key="1">
    <citation type="submission" date="2020-05" db="EMBL/GenBank/DDBJ databases">
        <authorList>
            <person name="Zhang R."/>
        </authorList>
    </citation>
    <scope>NUCLEOTIDE SEQUENCE [LARGE SCALE GENOMIC DNA]</scope>
    <source>
        <strain evidence="2 3">DSM 28986</strain>
    </source>
</reference>
<dbReference type="GO" id="GO:0032259">
    <property type="term" value="P:methylation"/>
    <property type="evidence" value="ECO:0007669"/>
    <property type="project" value="UniProtKB-KW"/>
</dbReference>
<dbReference type="InterPro" id="IPR052514">
    <property type="entry name" value="SAM-dependent_MTase"/>
</dbReference>
<dbReference type="InterPro" id="IPR029063">
    <property type="entry name" value="SAM-dependent_MTases_sf"/>
</dbReference>
<gene>
    <name evidence="2" type="ORF">HLB00_00235</name>
</gene>
<keyword evidence="2" id="KW-0489">Methyltransferase</keyword>
<evidence type="ECO:0000259" key="1">
    <source>
        <dbReference type="Pfam" id="PF05050"/>
    </source>
</evidence>
<name>A0A7K4FJS4_9ARCH</name>
<organism evidence="2 3">
    <name type="scientific">Ferroplasma acidiphilum</name>
    <dbReference type="NCBI Taxonomy" id="74969"/>
    <lineage>
        <taxon>Archaea</taxon>
        <taxon>Methanobacteriati</taxon>
        <taxon>Thermoplasmatota</taxon>
        <taxon>Thermoplasmata</taxon>
        <taxon>Thermoplasmatales</taxon>
        <taxon>Ferroplasmaceae</taxon>
        <taxon>Ferroplasma</taxon>
    </lineage>
</organism>
<dbReference type="InterPro" id="IPR006342">
    <property type="entry name" value="FkbM_mtfrase"/>
</dbReference>
<proteinExistence type="predicted"/>
<evidence type="ECO:0000313" key="2">
    <source>
        <dbReference type="EMBL" id="NOL59266.1"/>
    </source>
</evidence>
<dbReference type="SUPFAM" id="SSF53335">
    <property type="entry name" value="S-adenosyl-L-methionine-dependent methyltransferases"/>
    <property type="match status" value="1"/>
</dbReference>
<comment type="caution">
    <text evidence="2">The sequence shown here is derived from an EMBL/GenBank/DDBJ whole genome shotgun (WGS) entry which is preliminary data.</text>
</comment>
<protein>
    <submittedName>
        <fullName evidence="2">FkbM family methyltransferase</fullName>
    </submittedName>
</protein>
<dbReference type="Gene3D" id="3.40.50.150">
    <property type="entry name" value="Vaccinia Virus protein VP39"/>
    <property type="match status" value="1"/>
</dbReference>
<accession>A0A7K4FJS4</accession>
<dbReference type="PANTHER" id="PTHR34203:SF15">
    <property type="entry name" value="SLL1173 PROTEIN"/>
    <property type="match status" value="1"/>
</dbReference>
<dbReference type="EMBL" id="JABGBP010000008">
    <property type="protein sequence ID" value="NOL59266.1"/>
    <property type="molecule type" value="Genomic_DNA"/>
</dbReference>
<dbReference type="NCBIfam" id="TIGR01444">
    <property type="entry name" value="fkbM_fam"/>
    <property type="match status" value="1"/>
</dbReference>
<dbReference type="AlphaFoldDB" id="A0A7K4FJS4"/>
<dbReference type="Proteomes" id="UP000546917">
    <property type="component" value="Unassembled WGS sequence"/>
</dbReference>
<keyword evidence="2" id="KW-0808">Transferase</keyword>
<dbReference type="PANTHER" id="PTHR34203">
    <property type="entry name" value="METHYLTRANSFERASE, FKBM FAMILY PROTEIN"/>
    <property type="match status" value="1"/>
</dbReference>
<evidence type="ECO:0000313" key="3">
    <source>
        <dbReference type="Proteomes" id="UP000546917"/>
    </source>
</evidence>
<dbReference type="GO" id="GO:0008168">
    <property type="term" value="F:methyltransferase activity"/>
    <property type="evidence" value="ECO:0007669"/>
    <property type="project" value="UniProtKB-KW"/>
</dbReference>
<dbReference type="Pfam" id="PF05050">
    <property type="entry name" value="Methyltransf_21"/>
    <property type="match status" value="1"/>
</dbReference>
<feature type="domain" description="Methyltransferase FkbM" evidence="1">
    <location>
        <begin position="114"/>
        <end position="248"/>
    </location>
</feature>
<dbReference type="RefSeq" id="WP_171481142.1">
    <property type="nucleotide sequence ID" value="NZ_JABGBP010000008.1"/>
</dbReference>